<evidence type="ECO:0000313" key="3">
    <source>
        <dbReference type="Proteomes" id="UP000014393"/>
    </source>
</evidence>
<comment type="caution">
    <text evidence="2">The sequence shown here is derived from an EMBL/GenBank/DDBJ whole genome shotgun (WGS) entry which is preliminary data.</text>
</comment>
<dbReference type="Proteomes" id="UP000014393">
    <property type="component" value="Unassembled WGS sequence"/>
</dbReference>
<gene>
    <name evidence="2" type="ORF">HMPREF9237_00605</name>
</gene>
<proteinExistence type="predicted"/>
<dbReference type="AlphaFoldDB" id="S2VIG6"/>
<organism evidence="2 3">
    <name type="scientific">Actinotignum schaalii FB123-CNA-2</name>
    <dbReference type="NCBI Taxonomy" id="883067"/>
    <lineage>
        <taxon>Bacteria</taxon>
        <taxon>Bacillati</taxon>
        <taxon>Actinomycetota</taxon>
        <taxon>Actinomycetes</taxon>
        <taxon>Actinomycetales</taxon>
        <taxon>Actinomycetaceae</taxon>
        <taxon>Actinotignum</taxon>
    </lineage>
</organism>
<name>S2VIG6_9ACTO</name>
<evidence type="ECO:0000313" key="2">
    <source>
        <dbReference type="EMBL" id="EPD27248.1"/>
    </source>
</evidence>
<keyword evidence="1" id="KW-0472">Membrane</keyword>
<dbReference type="HOGENOM" id="CLU_2217389_0_0_11"/>
<protein>
    <submittedName>
        <fullName evidence="2">Uncharacterized protein</fullName>
    </submittedName>
</protein>
<evidence type="ECO:0000256" key="1">
    <source>
        <dbReference type="SAM" id="Phobius"/>
    </source>
</evidence>
<dbReference type="EMBL" id="AGWM01000007">
    <property type="protein sequence ID" value="EPD27248.1"/>
    <property type="molecule type" value="Genomic_DNA"/>
</dbReference>
<sequence>MNNNRFRGIPRQLWVSITLVVLSSLYAGLLLASFATGEEVPKFFPVLVADLLTGQVKLTPQAWGLGIFFAVIFADLTGRATWHLLRYLTRAGQQHNGSNASEDWHD</sequence>
<feature type="transmembrane region" description="Helical" evidence="1">
    <location>
        <begin position="61"/>
        <end position="82"/>
    </location>
</feature>
<keyword evidence="1" id="KW-1133">Transmembrane helix</keyword>
<dbReference type="PATRIC" id="fig|883067.3.peg.599"/>
<dbReference type="RefSeq" id="WP_016442240.1">
    <property type="nucleotide sequence ID" value="NZ_KE150262.1"/>
</dbReference>
<keyword evidence="1" id="KW-0812">Transmembrane</keyword>
<accession>S2VIG6</accession>
<reference evidence="2 3" key="1">
    <citation type="submission" date="2013-05" db="EMBL/GenBank/DDBJ databases">
        <title>The Genome Sequence of Actinobaculum schaalii FB123-CNA2.</title>
        <authorList>
            <consortium name="The Broad Institute Genomics Platform"/>
            <person name="Earl A."/>
            <person name="Ward D."/>
            <person name="Feldgarden M."/>
            <person name="Gevers D."/>
            <person name="Saerens B."/>
            <person name="Vaneechoutte M."/>
            <person name="Walker B."/>
            <person name="Young S."/>
            <person name="Zeng Q."/>
            <person name="Gargeya S."/>
            <person name="Fitzgerald M."/>
            <person name="Haas B."/>
            <person name="Abouelleil A."/>
            <person name="Allen A.W."/>
            <person name="Alvarado L."/>
            <person name="Arachchi H.M."/>
            <person name="Berlin A.M."/>
            <person name="Chapman S.B."/>
            <person name="Gainer-Dewar J."/>
            <person name="Goldberg J."/>
            <person name="Griggs A."/>
            <person name="Gujja S."/>
            <person name="Hansen M."/>
            <person name="Howarth C."/>
            <person name="Imamovic A."/>
            <person name="Ireland A."/>
            <person name="Larimer J."/>
            <person name="McCowan C."/>
            <person name="Murphy C."/>
            <person name="Pearson M."/>
            <person name="Poon T.W."/>
            <person name="Priest M."/>
            <person name="Roberts A."/>
            <person name="Saif S."/>
            <person name="Shea T."/>
            <person name="Sisk P."/>
            <person name="Sykes S."/>
            <person name="Wortman J."/>
            <person name="Nusbaum C."/>
            <person name="Birren B."/>
        </authorList>
    </citation>
    <scope>NUCLEOTIDE SEQUENCE [LARGE SCALE GENOMIC DNA]</scope>
    <source>
        <strain evidence="2 3">FB123-CNA-2</strain>
    </source>
</reference>
<keyword evidence="3" id="KW-1185">Reference proteome</keyword>